<dbReference type="GO" id="GO:0022857">
    <property type="term" value="F:transmembrane transporter activity"/>
    <property type="evidence" value="ECO:0007669"/>
    <property type="project" value="InterPro"/>
</dbReference>
<keyword evidence="9" id="KW-1185">Reference proteome</keyword>
<dbReference type="InterPro" id="IPR036259">
    <property type="entry name" value="MFS_trans_sf"/>
</dbReference>
<evidence type="ECO:0000256" key="2">
    <source>
        <dbReference type="ARBA" id="ARBA00022448"/>
    </source>
</evidence>
<dbReference type="InterPro" id="IPR020846">
    <property type="entry name" value="MFS_dom"/>
</dbReference>
<evidence type="ECO:0000313" key="9">
    <source>
        <dbReference type="Proteomes" id="UP000548476"/>
    </source>
</evidence>
<feature type="transmembrane region" description="Helical" evidence="6">
    <location>
        <begin position="50"/>
        <end position="69"/>
    </location>
</feature>
<feature type="transmembrane region" description="Helical" evidence="6">
    <location>
        <begin position="21"/>
        <end position="44"/>
    </location>
</feature>
<dbReference type="RefSeq" id="WP_184789279.1">
    <property type="nucleotide sequence ID" value="NZ_BONT01000029.1"/>
</dbReference>
<keyword evidence="5 6" id="KW-0472">Membrane</keyword>
<dbReference type="EMBL" id="JACHGT010000009">
    <property type="protein sequence ID" value="MBB6036427.1"/>
    <property type="molecule type" value="Genomic_DNA"/>
</dbReference>
<protein>
    <submittedName>
        <fullName evidence="8">MFS family permease</fullName>
    </submittedName>
</protein>
<organism evidence="8 9">
    <name type="scientific">Phytomonospora endophytica</name>
    <dbReference type="NCBI Taxonomy" id="714109"/>
    <lineage>
        <taxon>Bacteria</taxon>
        <taxon>Bacillati</taxon>
        <taxon>Actinomycetota</taxon>
        <taxon>Actinomycetes</taxon>
        <taxon>Micromonosporales</taxon>
        <taxon>Micromonosporaceae</taxon>
        <taxon>Phytomonospora</taxon>
    </lineage>
</organism>
<name>A0A841FSY6_9ACTN</name>
<evidence type="ECO:0000256" key="6">
    <source>
        <dbReference type="SAM" id="Phobius"/>
    </source>
</evidence>
<comment type="caution">
    <text evidence="8">The sequence shown here is derived from an EMBL/GenBank/DDBJ whole genome shotgun (WGS) entry which is preliminary data.</text>
</comment>
<comment type="subcellular location">
    <subcellularLocation>
        <location evidence="1">Cell inner membrane</location>
        <topology evidence="1">Multi-pass membrane protein</topology>
    </subcellularLocation>
</comment>
<evidence type="ECO:0000259" key="7">
    <source>
        <dbReference type="PROSITE" id="PS50850"/>
    </source>
</evidence>
<keyword evidence="2" id="KW-0813">Transport</keyword>
<dbReference type="AlphaFoldDB" id="A0A841FSY6"/>
<dbReference type="Proteomes" id="UP000548476">
    <property type="component" value="Unassembled WGS sequence"/>
</dbReference>
<evidence type="ECO:0000256" key="1">
    <source>
        <dbReference type="ARBA" id="ARBA00004429"/>
    </source>
</evidence>
<evidence type="ECO:0000256" key="4">
    <source>
        <dbReference type="ARBA" id="ARBA00022989"/>
    </source>
</evidence>
<dbReference type="PANTHER" id="PTHR23501">
    <property type="entry name" value="MAJOR FACILITATOR SUPERFAMILY"/>
    <property type="match status" value="1"/>
</dbReference>
<feature type="domain" description="Major facilitator superfamily (MFS) profile" evidence="7">
    <location>
        <begin position="13"/>
        <end position="431"/>
    </location>
</feature>
<keyword evidence="4 6" id="KW-1133">Transmembrane helix</keyword>
<proteinExistence type="predicted"/>
<dbReference type="SUPFAM" id="SSF103473">
    <property type="entry name" value="MFS general substrate transporter"/>
    <property type="match status" value="1"/>
</dbReference>
<feature type="transmembrane region" description="Helical" evidence="6">
    <location>
        <begin position="106"/>
        <end position="126"/>
    </location>
</feature>
<feature type="transmembrane region" description="Helical" evidence="6">
    <location>
        <begin position="196"/>
        <end position="215"/>
    </location>
</feature>
<gene>
    <name evidence="8" type="ORF">HNR73_004298</name>
</gene>
<dbReference type="Gene3D" id="1.20.1720.10">
    <property type="entry name" value="Multidrug resistance protein D"/>
    <property type="match status" value="1"/>
</dbReference>
<feature type="transmembrane region" description="Helical" evidence="6">
    <location>
        <begin position="261"/>
        <end position="280"/>
    </location>
</feature>
<dbReference type="PANTHER" id="PTHR23501:SF191">
    <property type="entry name" value="VACUOLAR BASIC AMINO ACID TRANSPORTER 4"/>
    <property type="match status" value="1"/>
</dbReference>
<feature type="transmembrane region" description="Helical" evidence="6">
    <location>
        <begin position="319"/>
        <end position="337"/>
    </location>
</feature>
<feature type="transmembrane region" description="Helical" evidence="6">
    <location>
        <begin position="81"/>
        <end position="100"/>
    </location>
</feature>
<dbReference type="Gene3D" id="1.20.1250.20">
    <property type="entry name" value="MFS general substrate transporter like domains"/>
    <property type="match status" value="1"/>
</dbReference>
<evidence type="ECO:0000256" key="3">
    <source>
        <dbReference type="ARBA" id="ARBA00022692"/>
    </source>
</evidence>
<feature type="transmembrane region" description="Helical" evidence="6">
    <location>
        <begin position="221"/>
        <end position="240"/>
    </location>
</feature>
<keyword evidence="3 6" id="KW-0812">Transmembrane</keyword>
<dbReference type="InterPro" id="IPR011701">
    <property type="entry name" value="MFS"/>
</dbReference>
<feature type="transmembrane region" description="Helical" evidence="6">
    <location>
        <begin position="410"/>
        <end position="429"/>
    </location>
</feature>
<feature type="transmembrane region" description="Helical" evidence="6">
    <location>
        <begin position="292"/>
        <end position="312"/>
    </location>
</feature>
<dbReference type="GO" id="GO:0005886">
    <property type="term" value="C:plasma membrane"/>
    <property type="evidence" value="ECO:0007669"/>
    <property type="project" value="UniProtKB-SubCell"/>
</dbReference>
<feature type="transmembrane region" description="Helical" evidence="6">
    <location>
        <begin position="165"/>
        <end position="184"/>
    </location>
</feature>
<dbReference type="PROSITE" id="PS50850">
    <property type="entry name" value="MFS"/>
    <property type="match status" value="1"/>
</dbReference>
<evidence type="ECO:0000313" key="8">
    <source>
        <dbReference type="EMBL" id="MBB6036427.1"/>
    </source>
</evidence>
<sequence>MSLVHAPAQPAVRLVGLRLGALFGPAVFGVTAAGVALPAVITSLGADPAAATWILTVHALALGVGTALFGRLADAIGTRAVLWSGSAIAAAGALACLYAPGLGTLIAGRAVLALGSGALAAGGLALAAATDPAERRRVLAVFGAVIAVFAAAATFAGGITTSVLTWRIALVLPVLSVLAVPLCLPLAGAARERRPVDAVGALLLTATATAGLMLIQARTMPFAAVLACALVFLGGAVALWRRVVARPEGFVPRAVVTDRRFLRAAAVGAGVYAGLFAAMYAVPQLLAREHHWGVLAVGAALLPGAVLGAVVSRVAARPVVLAAVAIAAAVAGAAAGLGVGGAWGLVVGTSLATTGFATTQVVATGRVSAAVEPRRRGAAMGLLNLCFFVGGAAGSALAGALSGPLGPGGALAVAAAAPLLTGLLAPGLARD</sequence>
<feature type="transmembrane region" description="Helical" evidence="6">
    <location>
        <begin position="138"/>
        <end position="159"/>
    </location>
</feature>
<dbReference type="Pfam" id="PF07690">
    <property type="entry name" value="MFS_1"/>
    <property type="match status" value="1"/>
</dbReference>
<accession>A0A841FSY6</accession>
<feature type="transmembrane region" description="Helical" evidence="6">
    <location>
        <begin position="377"/>
        <end position="398"/>
    </location>
</feature>
<reference evidence="8 9" key="1">
    <citation type="submission" date="2020-08" db="EMBL/GenBank/DDBJ databases">
        <title>Genomic Encyclopedia of Type Strains, Phase IV (KMG-IV): sequencing the most valuable type-strain genomes for metagenomic binning, comparative biology and taxonomic classification.</title>
        <authorList>
            <person name="Goeker M."/>
        </authorList>
    </citation>
    <scope>NUCLEOTIDE SEQUENCE [LARGE SCALE GENOMIC DNA]</scope>
    <source>
        <strain evidence="8 9">YIM 65646</strain>
    </source>
</reference>
<evidence type="ECO:0000256" key="5">
    <source>
        <dbReference type="ARBA" id="ARBA00023136"/>
    </source>
</evidence>
<feature type="transmembrane region" description="Helical" evidence="6">
    <location>
        <begin position="343"/>
        <end position="365"/>
    </location>
</feature>